<protein>
    <recommendedName>
        <fullName evidence="3">EF-hand domain-containing protein</fullName>
    </recommendedName>
</protein>
<dbReference type="PROSITE" id="PS51257">
    <property type="entry name" value="PROKAR_LIPOPROTEIN"/>
    <property type="match status" value="1"/>
</dbReference>
<evidence type="ECO:0008006" key="3">
    <source>
        <dbReference type="Google" id="ProtNLM"/>
    </source>
</evidence>
<dbReference type="EMBL" id="CP036274">
    <property type="protein sequence ID" value="QDU31298.1"/>
    <property type="molecule type" value="Genomic_DNA"/>
</dbReference>
<dbReference type="Proteomes" id="UP000315017">
    <property type="component" value="Chromosome"/>
</dbReference>
<dbReference type="PROSITE" id="PS00018">
    <property type="entry name" value="EF_HAND_1"/>
    <property type="match status" value="1"/>
</dbReference>
<dbReference type="InterPro" id="IPR018247">
    <property type="entry name" value="EF_Hand_1_Ca_BS"/>
</dbReference>
<name>A0A517YM43_9BACT</name>
<accession>A0A517YM43</accession>
<dbReference type="Gene3D" id="1.10.238.10">
    <property type="entry name" value="EF-hand"/>
    <property type="match status" value="1"/>
</dbReference>
<gene>
    <name evidence="1" type="ORF">ETAA8_64510</name>
</gene>
<reference evidence="1 2" key="1">
    <citation type="submission" date="2019-02" db="EMBL/GenBank/DDBJ databases">
        <title>Deep-cultivation of Planctomycetes and their phenomic and genomic characterization uncovers novel biology.</title>
        <authorList>
            <person name="Wiegand S."/>
            <person name="Jogler M."/>
            <person name="Boedeker C."/>
            <person name="Pinto D."/>
            <person name="Vollmers J."/>
            <person name="Rivas-Marin E."/>
            <person name="Kohn T."/>
            <person name="Peeters S.H."/>
            <person name="Heuer A."/>
            <person name="Rast P."/>
            <person name="Oberbeckmann S."/>
            <person name="Bunk B."/>
            <person name="Jeske O."/>
            <person name="Meyerdierks A."/>
            <person name="Storesund J.E."/>
            <person name="Kallscheuer N."/>
            <person name="Luecker S."/>
            <person name="Lage O.M."/>
            <person name="Pohl T."/>
            <person name="Merkel B.J."/>
            <person name="Hornburger P."/>
            <person name="Mueller R.-W."/>
            <person name="Bruemmer F."/>
            <person name="Labrenz M."/>
            <person name="Spormann A.M."/>
            <person name="Op den Camp H."/>
            <person name="Overmann J."/>
            <person name="Amann R."/>
            <person name="Jetten M.S.M."/>
            <person name="Mascher T."/>
            <person name="Medema M.H."/>
            <person name="Devos D.P."/>
            <person name="Kaster A.-K."/>
            <person name="Ovreas L."/>
            <person name="Rohde M."/>
            <person name="Galperin M.Y."/>
            <person name="Jogler C."/>
        </authorList>
    </citation>
    <scope>NUCLEOTIDE SEQUENCE [LARGE SCALE GENOMIC DNA]</scope>
    <source>
        <strain evidence="1 2">ETA_A8</strain>
    </source>
</reference>
<keyword evidence="2" id="KW-1185">Reference proteome</keyword>
<evidence type="ECO:0000313" key="2">
    <source>
        <dbReference type="Proteomes" id="UP000315017"/>
    </source>
</evidence>
<dbReference type="InterPro" id="IPR011992">
    <property type="entry name" value="EF-hand-dom_pair"/>
</dbReference>
<dbReference type="AlphaFoldDB" id="A0A517YM43"/>
<sequence>MNKQWRRLSRGLLLVQSALVLGLASGGCSSTPPRVAAPGLHPAKIAAAAMEEYDANKDGALAGEELTSAAAINSALSFYDTSGDGKVDSAEIQNRIQSIAVTKVGLMPFYCRASLNGQPLAGATVTLRPEPFLQDSLLVASGMTDDKGRSQPAIADDLLPAADRGLQAVQPGLYRVEITHPTISLPVRYNTNTTLGREISGDSLVGVDVHFALQNN</sequence>
<organism evidence="1 2">
    <name type="scientific">Anatilimnocola aggregata</name>
    <dbReference type="NCBI Taxonomy" id="2528021"/>
    <lineage>
        <taxon>Bacteria</taxon>
        <taxon>Pseudomonadati</taxon>
        <taxon>Planctomycetota</taxon>
        <taxon>Planctomycetia</taxon>
        <taxon>Pirellulales</taxon>
        <taxon>Pirellulaceae</taxon>
        <taxon>Anatilimnocola</taxon>
    </lineage>
</organism>
<dbReference type="OrthoDB" id="277900at2"/>
<dbReference type="KEGG" id="aagg:ETAA8_64510"/>
<evidence type="ECO:0000313" key="1">
    <source>
        <dbReference type="EMBL" id="QDU31298.1"/>
    </source>
</evidence>
<proteinExistence type="predicted"/>
<dbReference type="SUPFAM" id="SSF47473">
    <property type="entry name" value="EF-hand"/>
    <property type="match status" value="1"/>
</dbReference>
<dbReference type="RefSeq" id="WP_145098209.1">
    <property type="nucleotide sequence ID" value="NZ_CP036274.1"/>
</dbReference>